<reference evidence="2 3" key="1">
    <citation type="journal article" date="2014" name="Int. J. Syst. Evol. Microbiol.">
        <title>Complete genome sequence of Corynebacterium casei LMG S-19264T (=DSM 44701T), isolated from a smear-ripened cheese.</title>
        <authorList>
            <consortium name="US DOE Joint Genome Institute (JGI-PGF)"/>
            <person name="Walter F."/>
            <person name="Albersmeier A."/>
            <person name="Kalinowski J."/>
            <person name="Ruckert C."/>
        </authorList>
    </citation>
    <scope>NUCLEOTIDE SEQUENCE [LARGE SCALE GENOMIC DNA]</scope>
    <source>
        <strain evidence="2 3">JCM 4677</strain>
    </source>
</reference>
<accession>A0A7G1P2R3</accession>
<evidence type="ECO:0000313" key="2">
    <source>
        <dbReference type="EMBL" id="BCL28961.1"/>
    </source>
</evidence>
<proteinExistence type="predicted"/>
<feature type="region of interest" description="Disordered" evidence="1">
    <location>
        <begin position="39"/>
        <end position="68"/>
    </location>
</feature>
<dbReference type="KEGG" id="sgm:GCM10017557_38200"/>
<sequence>MPAAGVGLGGGAPSAYRVRVGVYKPPCAVDAPDLRGMQWEEAQAFEEGPMADSPTTPDPTQERETQQPVEIKSLPLFGACGCGSGCGCGCQSGNPCQCG</sequence>
<evidence type="ECO:0000313" key="3">
    <source>
        <dbReference type="Proteomes" id="UP000516444"/>
    </source>
</evidence>
<dbReference type="EMBL" id="AP023440">
    <property type="protein sequence ID" value="BCL28961.1"/>
    <property type="molecule type" value="Genomic_DNA"/>
</dbReference>
<gene>
    <name evidence="2" type="ORF">GCM10017557_38200</name>
</gene>
<organism evidence="2 3">
    <name type="scientific">Streptomyces aurantiacus</name>
    <dbReference type="NCBI Taxonomy" id="47760"/>
    <lineage>
        <taxon>Bacteria</taxon>
        <taxon>Bacillati</taxon>
        <taxon>Actinomycetota</taxon>
        <taxon>Actinomycetes</taxon>
        <taxon>Kitasatosporales</taxon>
        <taxon>Streptomycetaceae</taxon>
        <taxon>Streptomyces</taxon>
        <taxon>Streptomyces aurantiacus group</taxon>
    </lineage>
</organism>
<dbReference type="Proteomes" id="UP000516444">
    <property type="component" value="Chromosome"/>
</dbReference>
<protein>
    <submittedName>
        <fullName evidence="2">Uncharacterized protein</fullName>
    </submittedName>
</protein>
<dbReference type="AlphaFoldDB" id="A0A7G1P2R3"/>
<keyword evidence="3" id="KW-1185">Reference proteome</keyword>
<evidence type="ECO:0000256" key="1">
    <source>
        <dbReference type="SAM" id="MobiDB-lite"/>
    </source>
</evidence>
<name>A0A7G1P2R3_9ACTN</name>